<dbReference type="OrthoDB" id="3886018at2759"/>
<gene>
    <name evidence="1" type="ORF">BDV29DRAFT_168412</name>
</gene>
<sequence>MLLVQAMQNRLFYKIERSHIWDAAAKLLRATALSLGESKLPIEALDVYYQTQRCSLACGKIVTVIDRVDLSAPLKAVKMLL</sequence>
<organism evidence="1 2">
    <name type="scientific">Aspergillus leporis</name>
    <dbReference type="NCBI Taxonomy" id="41062"/>
    <lineage>
        <taxon>Eukaryota</taxon>
        <taxon>Fungi</taxon>
        <taxon>Dikarya</taxon>
        <taxon>Ascomycota</taxon>
        <taxon>Pezizomycotina</taxon>
        <taxon>Eurotiomycetes</taxon>
        <taxon>Eurotiomycetidae</taxon>
        <taxon>Eurotiales</taxon>
        <taxon>Aspergillaceae</taxon>
        <taxon>Aspergillus</taxon>
        <taxon>Aspergillus subgen. Circumdati</taxon>
    </lineage>
</organism>
<dbReference type="EMBL" id="ML732170">
    <property type="protein sequence ID" value="KAB8077281.1"/>
    <property type="molecule type" value="Genomic_DNA"/>
</dbReference>
<reference evidence="1 2" key="1">
    <citation type="submission" date="2019-04" db="EMBL/GenBank/DDBJ databases">
        <title>Friends and foes A comparative genomics study of 23 Aspergillus species from section Flavi.</title>
        <authorList>
            <consortium name="DOE Joint Genome Institute"/>
            <person name="Kjaerbolling I."/>
            <person name="Vesth T."/>
            <person name="Frisvad J.C."/>
            <person name="Nybo J.L."/>
            <person name="Theobald S."/>
            <person name="Kildgaard S."/>
            <person name="Isbrandt T."/>
            <person name="Kuo A."/>
            <person name="Sato A."/>
            <person name="Lyhne E.K."/>
            <person name="Kogle M.E."/>
            <person name="Wiebenga A."/>
            <person name="Kun R.S."/>
            <person name="Lubbers R.J."/>
            <person name="Makela M.R."/>
            <person name="Barry K."/>
            <person name="Chovatia M."/>
            <person name="Clum A."/>
            <person name="Daum C."/>
            <person name="Haridas S."/>
            <person name="He G."/>
            <person name="LaButti K."/>
            <person name="Lipzen A."/>
            <person name="Mondo S."/>
            <person name="Riley R."/>
            <person name="Salamov A."/>
            <person name="Simmons B.A."/>
            <person name="Magnuson J.K."/>
            <person name="Henrissat B."/>
            <person name="Mortensen U.H."/>
            <person name="Larsen T.O."/>
            <person name="Devries R.P."/>
            <person name="Grigoriev I.V."/>
            <person name="Machida M."/>
            <person name="Baker S.E."/>
            <person name="Andersen M.R."/>
        </authorList>
    </citation>
    <scope>NUCLEOTIDE SEQUENCE [LARGE SCALE GENOMIC DNA]</scope>
    <source>
        <strain evidence="1 2">CBS 151.66</strain>
    </source>
</reference>
<evidence type="ECO:0000313" key="1">
    <source>
        <dbReference type="EMBL" id="KAB8077281.1"/>
    </source>
</evidence>
<dbReference type="AlphaFoldDB" id="A0A5N5X966"/>
<keyword evidence="2" id="KW-1185">Reference proteome</keyword>
<evidence type="ECO:0000313" key="2">
    <source>
        <dbReference type="Proteomes" id="UP000326565"/>
    </source>
</evidence>
<proteinExistence type="predicted"/>
<protein>
    <submittedName>
        <fullName evidence="1">Uncharacterized protein</fullName>
    </submittedName>
</protein>
<name>A0A5N5X966_9EURO</name>
<accession>A0A5N5X966</accession>
<dbReference type="Proteomes" id="UP000326565">
    <property type="component" value="Unassembled WGS sequence"/>
</dbReference>